<feature type="compositionally biased region" description="Pro residues" evidence="1">
    <location>
        <begin position="62"/>
        <end position="71"/>
    </location>
</feature>
<reference evidence="2 3" key="1">
    <citation type="journal article" date="2019" name="Mol. Ecol. Resour.">
        <title>Improving Illumina assemblies with Hi-C and long reads: an example with the North African dromedary.</title>
        <authorList>
            <person name="Elbers J.P."/>
            <person name="Rogers M.F."/>
            <person name="Perelman P.L."/>
            <person name="Proskuryakova A.A."/>
            <person name="Serdyukova N.A."/>
            <person name="Johnson W.E."/>
            <person name="Horin P."/>
            <person name="Corander J."/>
            <person name="Murphy D."/>
            <person name="Burger P.A."/>
        </authorList>
    </citation>
    <scope>NUCLEOTIDE SEQUENCE [LARGE SCALE GENOMIC DNA]</scope>
    <source>
        <strain evidence="2">Drom800</strain>
        <tissue evidence="2">Blood</tissue>
    </source>
</reference>
<accession>A0A5N4CQW8</accession>
<feature type="region of interest" description="Disordered" evidence="1">
    <location>
        <begin position="57"/>
        <end position="77"/>
    </location>
</feature>
<dbReference type="Pfam" id="PF15547">
    <property type="entry name" value="C1ORF64"/>
    <property type="match status" value="1"/>
</dbReference>
<evidence type="ECO:0000313" key="2">
    <source>
        <dbReference type="EMBL" id="KAB1261024.1"/>
    </source>
</evidence>
<dbReference type="GO" id="GO:0030331">
    <property type="term" value="F:nuclear estrogen receptor binding"/>
    <property type="evidence" value="ECO:0007669"/>
    <property type="project" value="TreeGrafter"/>
</dbReference>
<dbReference type="PANTHER" id="PTHR38494:SF1">
    <property type="entry name" value="STEROID RECEPTOR-ASSOCIATED AND REGULATED PROTEIN"/>
    <property type="match status" value="1"/>
</dbReference>
<evidence type="ECO:0000256" key="1">
    <source>
        <dbReference type="SAM" id="MobiDB-lite"/>
    </source>
</evidence>
<dbReference type="GO" id="GO:0033148">
    <property type="term" value="P:positive regulation of intracellular estrogen receptor signaling pathway"/>
    <property type="evidence" value="ECO:0007669"/>
    <property type="project" value="TreeGrafter"/>
</dbReference>
<organism evidence="2 3">
    <name type="scientific">Camelus dromedarius</name>
    <name type="common">Dromedary</name>
    <name type="synonym">Arabian camel</name>
    <dbReference type="NCBI Taxonomy" id="9838"/>
    <lineage>
        <taxon>Eukaryota</taxon>
        <taxon>Metazoa</taxon>
        <taxon>Chordata</taxon>
        <taxon>Craniata</taxon>
        <taxon>Vertebrata</taxon>
        <taxon>Euteleostomi</taxon>
        <taxon>Mammalia</taxon>
        <taxon>Eutheria</taxon>
        <taxon>Laurasiatheria</taxon>
        <taxon>Artiodactyla</taxon>
        <taxon>Tylopoda</taxon>
        <taxon>Camelidae</taxon>
        <taxon>Camelus</taxon>
    </lineage>
</organism>
<dbReference type="Proteomes" id="UP000299084">
    <property type="component" value="Unassembled WGS sequence"/>
</dbReference>
<keyword evidence="3" id="KW-1185">Reference proteome</keyword>
<dbReference type="GO" id="GO:0005634">
    <property type="term" value="C:nucleus"/>
    <property type="evidence" value="ECO:0007669"/>
    <property type="project" value="TreeGrafter"/>
</dbReference>
<evidence type="ECO:0000313" key="3">
    <source>
        <dbReference type="Proteomes" id="UP000299084"/>
    </source>
</evidence>
<dbReference type="EMBL" id="JWIN03000021">
    <property type="protein sequence ID" value="KAB1261024.1"/>
    <property type="molecule type" value="Genomic_DNA"/>
</dbReference>
<dbReference type="AlphaFoldDB" id="A0A5N4CQW8"/>
<protein>
    <submittedName>
        <fullName evidence="2">Steroid receptor-associated and regulated protein</fullName>
    </submittedName>
</protein>
<keyword evidence="2" id="KW-0675">Receptor</keyword>
<comment type="caution">
    <text evidence="2">The sequence shown here is derived from an EMBL/GenBank/DDBJ whole genome shotgun (WGS) entry which is preliminary data.</text>
</comment>
<sequence length="108" mass="11226">MAAVTAPSEDPWDLRASPKVKGLKTDLETSSDGKPACHQKTIPKAHLTFVIDCAHGKQLSPAAPPAPPRAPSPNLGPVIPPMKTYILFCGGNQPHLTQEAPTGDGGLA</sequence>
<gene>
    <name evidence="2" type="ORF">Cadr_000024815</name>
</gene>
<name>A0A5N4CQW8_CAMDR</name>
<proteinExistence type="predicted"/>
<dbReference type="InterPro" id="IPR027852">
    <property type="entry name" value="C1ORF64"/>
</dbReference>
<feature type="region of interest" description="Disordered" evidence="1">
    <location>
        <begin position="1"/>
        <end position="38"/>
    </location>
</feature>
<dbReference type="GO" id="GO:0005737">
    <property type="term" value="C:cytoplasm"/>
    <property type="evidence" value="ECO:0007669"/>
    <property type="project" value="TreeGrafter"/>
</dbReference>
<dbReference type="PANTHER" id="PTHR38494">
    <property type="entry name" value="STEROID RECEPTOR-ASSOCIATED AND REGULATED PROTEIN"/>
    <property type="match status" value="1"/>
</dbReference>